<organism evidence="2 3">
    <name type="scientific">Pseudomonas shirazica</name>
    <dbReference type="NCBI Taxonomy" id="1940636"/>
    <lineage>
        <taxon>Bacteria</taxon>
        <taxon>Pseudomonadati</taxon>
        <taxon>Pseudomonadota</taxon>
        <taxon>Gammaproteobacteria</taxon>
        <taxon>Pseudomonadales</taxon>
        <taxon>Pseudomonadaceae</taxon>
        <taxon>Pseudomonas</taxon>
    </lineage>
</organism>
<keyword evidence="1" id="KW-0812">Transmembrane</keyword>
<protein>
    <submittedName>
        <fullName evidence="2">Uncharacterized protein</fullName>
    </submittedName>
</protein>
<keyword evidence="3" id="KW-1185">Reference proteome</keyword>
<dbReference type="RefSeq" id="WP_309673784.1">
    <property type="nucleotide sequence ID" value="NZ_CP127845.1"/>
</dbReference>
<proteinExistence type="predicted"/>
<gene>
    <name evidence="2" type="ORF">QR297_12115</name>
</gene>
<evidence type="ECO:0000313" key="2">
    <source>
        <dbReference type="EMBL" id="WMY87544.1"/>
    </source>
</evidence>
<sequence length="96" mass="10354">MIERRFSHPLEAELSIRGGHAHLLTDFVYDDPKHGKVSVPAGFETDFANVKPLRSIAWIMLALSLVVGFFWPEAGAAIGTAGYGAFALYASVVGYG</sequence>
<dbReference type="EMBL" id="CP127845">
    <property type="protein sequence ID" value="WMY87544.1"/>
    <property type="molecule type" value="Genomic_DNA"/>
</dbReference>
<evidence type="ECO:0000313" key="3">
    <source>
        <dbReference type="Proteomes" id="UP001258940"/>
    </source>
</evidence>
<accession>A0ABY9SVK7</accession>
<dbReference type="Proteomes" id="UP001258940">
    <property type="component" value="Chromosome"/>
</dbReference>
<name>A0ABY9SVK7_9PSED</name>
<feature type="transmembrane region" description="Helical" evidence="1">
    <location>
        <begin position="53"/>
        <end position="71"/>
    </location>
</feature>
<reference evidence="2 3" key="1">
    <citation type="journal article" date="2023" name="J Bioinform Genom">
        <title>Complete genome sequence of the bacterium Pseudomonas shirazica hy376 from natural waters of algiers.</title>
        <authorList>
            <person name="Haffaressas Y."/>
            <person name="Seghouani N."/>
            <person name="Arzamasceva V.O."/>
            <person name="Tepeeva A.N."/>
            <person name="Vasilenko O.V."/>
        </authorList>
    </citation>
    <scope>NUCLEOTIDE SEQUENCE [LARGE SCALE GENOMIC DNA]</scope>
    <source>
        <strain evidence="2 3">HY376</strain>
    </source>
</reference>
<keyword evidence="1" id="KW-1133">Transmembrane helix</keyword>
<feature type="transmembrane region" description="Helical" evidence="1">
    <location>
        <begin position="77"/>
        <end position="95"/>
    </location>
</feature>
<evidence type="ECO:0000256" key="1">
    <source>
        <dbReference type="SAM" id="Phobius"/>
    </source>
</evidence>
<keyword evidence="1" id="KW-0472">Membrane</keyword>